<gene>
    <name evidence="13" type="ORF">JTE90_016382</name>
</gene>
<evidence type="ECO:0000256" key="8">
    <source>
        <dbReference type="SAM" id="MobiDB-lite"/>
    </source>
</evidence>
<dbReference type="CDD" id="cd00063">
    <property type="entry name" value="FN3"/>
    <property type="match status" value="5"/>
</dbReference>
<feature type="transmembrane region" description="Helical" evidence="9">
    <location>
        <begin position="932"/>
        <end position="953"/>
    </location>
</feature>
<dbReference type="InterPro" id="IPR013098">
    <property type="entry name" value="Ig_I-set"/>
</dbReference>
<feature type="compositionally biased region" description="Polar residues" evidence="8">
    <location>
        <begin position="1101"/>
        <end position="1115"/>
    </location>
</feature>
<dbReference type="Proteomes" id="UP000827092">
    <property type="component" value="Unassembled WGS sequence"/>
</dbReference>
<feature type="domain" description="Ig-like" evidence="11">
    <location>
        <begin position="216"/>
        <end position="303"/>
    </location>
</feature>
<dbReference type="PANTHER" id="PTHR44170:SF59">
    <property type="entry name" value="PROTOGENIN-LIKE"/>
    <property type="match status" value="1"/>
</dbReference>
<keyword evidence="7" id="KW-0393">Immunoglobulin domain</keyword>
<evidence type="ECO:0008006" key="15">
    <source>
        <dbReference type="Google" id="ProtNLM"/>
    </source>
</evidence>
<proteinExistence type="predicted"/>
<protein>
    <recommendedName>
        <fullName evidence="15">Protogenin</fullName>
    </recommendedName>
</protein>
<feature type="domain" description="Ig-like" evidence="11">
    <location>
        <begin position="317"/>
        <end position="405"/>
    </location>
</feature>
<keyword evidence="10" id="KW-0732">Signal</keyword>
<organism evidence="13 14">
    <name type="scientific">Oedothorax gibbosus</name>
    <dbReference type="NCBI Taxonomy" id="931172"/>
    <lineage>
        <taxon>Eukaryota</taxon>
        <taxon>Metazoa</taxon>
        <taxon>Ecdysozoa</taxon>
        <taxon>Arthropoda</taxon>
        <taxon>Chelicerata</taxon>
        <taxon>Arachnida</taxon>
        <taxon>Araneae</taxon>
        <taxon>Araneomorphae</taxon>
        <taxon>Entelegynae</taxon>
        <taxon>Araneoidea</taxon>
        <taxon>Linyphiidae</taxon>
        <taxon>Erigoninae</taxon>
        <taxon>Oedothorax</taxon>
    </lineage>
</organism>
<accession>A0AAV6U8Q9</accession>
<evidence type="ECO:0000256" key="9">
    <source>
        <dbReference type="SAM" id="Phobius"/>
    </source>
</evidence>
<evidence type="ECO:0000256" key="10">
    <source>
        <dbReference type="SAM" id="SignalP"/>
    </source>
</evidence>
<dbReference type="InterPro" id="IPR036116">
    <property type="entry name" value="FN3_sf"/>
</dbReference>
<feature type="chain" id="PRO_5044023355" description="Protogenin" evidence="10">
    <location>
        <begin position="24"/>
        <end position="1176"/>
    </location>
</feature>
<dbReference type="PANTHER" id="PTHR44170">
    <property type="entry name" value="PROTEIN SIDEKICK"/>
    <property type="match status" value="1"/>
</dbReference>
<reference evidence="13 14" key="1">
    <citation type="journal article" date="2022" name="Nat. Ecol. Evol.">
        <title>A masculinizing supergene underlies an exaggerated male reproductive morph in a spider.</title>
        <authorList>
            <person name="Hendrickx F."/>
            <person name="De Corte Z."/>
            <person name="Sonet G."/>
            <person name="Van Belleghem S.M."/>
            <person name="Kostlbacher S."/>
            <person name="Vangestel C."/>
        </authorList>
    </citation>
    <scope>NUCLEOTIDE SEQUENCE [LARGE SCALE GENOMIC DNA]</scope>
    <source>
        <strain evidence="13">W744_W776</strain>
    </source>
</reference>
<dbReference type="GO" id="GO:0030154">
    <property type="term" value="P:cell differentiation"/>
    <property type="evidence" value="ECO:0007669"/>
    <property type="project" value="UniProtKB-ARBA"/>
</dbReference>
<dbReference type="AlphaFoldDB" id="A0AAV6U8Q9"/>
<dbReference type="FunFam" id="2.60.40.10:FF:000930">
    <property type="entry name" value="immunoglobulin superfamily DCC subclass member 3"/>
    <property type="match status" value="1"/>
</dbReference>
<feature type="region of interest" description="Disordered" evidence="8">
    <location>
        <begin position="1044"/>
        <end position="1176"/>
    </location>
</feature>
<dbReference type="SMART" id="SM00408">
    <property type="entry name" value="IGc2"/>
    <property type="match status" value="3"/>
</dbReference>
<dbReference type="InterPro" id="IPR036179">
    <property type="entry name" value="Ig-like_dom_sf"/>
</dbReference>
<dbReference type="SUPFAM" id="SSF48726">
    <property type="entry name" value="Immunoglobulin"/>
    <property type="match status" value="4"/>
</dbReference>
<comment type="caution">
    <text evidence="13">The sequence shown here is derived from an EMBL/GenBank/DDBJ whole genome shotgun (WGS) entry which is preliminary data.</text>
</comment>
<feature type="domain" description="Fibronectin type-III" evidence="12">
    <location>
        <begin position="613"/>
        <end position="707"/>
    </location>
</feature>
<dbReference type="Gene3D" id="2.60.40.10">
    <property type="entry name" value="Immunoglobulins"/>
    <property type="match status" value="9"/>
</dbReference>
<dbReference type="PROSITE" id="PS50853">
    <property type="entry name" value="FN3"/>
    <property type="match status" value="5"/>
</dbReference>
<evidence type="ECO:0000256" key="3">
    <source>
        <dbReference type="ARBA" id="ARBA00022737"/>
    </source>
</evidence>
<sequence>MAPRISTLCCLLLIGLLTTLCEGGVGLGFARLSPPEVLLLRSQPLLLNCSGYSEEGPLHVAWKYQDTLIRERDKHFQIFPNNSLYAERAAKKKDRRWEGSYNCLLRNRLGSLISRPIRVNFARMGKAFTQEPEPVTTVEGGQARFSCQIYAAPPPQITWYKDGVLLPQNSSRYTFLSSGTLQIHGVSLIDAGEYKCYCSNIARQKESSAATLTVQPRTEEFQAPVFLSPGGEVTADEGSPAALECLADGFPSVELSWKREDNGEMLEHTVENGNLHFPAVLSGHSGSYICTAKVLNTETEQVSTATQKVLLTVHVPPAFSKVPSNQVIPTSQTVRFECEADIGFPAPSLDWFKDGEHVIINGRIKLKGSSGNTLVVSQTVTSDSGIYQCVATNAAGTATVSARLQVNASNDQPTPPTNLKAFTMSSNAIMLSWDAVHAVPSAPIQAYTVHYVPSSGGLEQDTVSVNTSLLIERLKPYTNYTFYVRAYSNKSASEPSKPIIKMTGEDVPVAAPKITLSALSPNTLQVQWDELPLGKARGVITGHRIYYRKHKQASHTVRSINTAVTEYTITGLTPRQKYDVRVLSGTKAGFPSLSDDAFPWVMHEMPSLASSKVPHPPIVHLTVVNSTAIDVEWSMPADNPYPVHGYYLSYRQQNKPLSARVTLPAVTTKFLLSELASQSWYEVYLVAFNKKGESQESVRKIVTSSGDNTDEETVEVVEPPLQLEAEPTSSTVIRLTWKAPQTSRNISYYTVRYHPVLASGTVNESSSFYIRSTNNELIITDLQPFTLYEFAVRSHDVEKRQGPYSATVECKTAESLPSPPEELSWSPVDASSIRLNWQPPKFSNGIIIGYKILWNTRNTKNLESWNFKEEKGSELTSLLSGLTSNTLYYLRMNARNGAGLSLPTQPMHINIPVRHNNTKMPSQTSGPQSPDYTGIIIGAVIGLSCFILCIVIIKCRNRCCPSPPVDPSAPDARYAPRTGGNGFLPQLNGGHQKRTSRHLEGQEMECITPMLNHPNGDRHLDTKGGYGMCNGRANGNALQMLKSNRSSTGSQEGVVDKSAAPDIPSPKDKRYTKDDRKADRTSSEEPCDVTSSTVLLDETGSESPVANGANSSSCSKFPPNDPVPSRDAKEDAASQGKEPAPASPFSVNAFMSPLVHGPRFAPVTSSDQNPAPPEPT</sequence>
<feature type="domain" description="Fibronectin type-III" evidence="12">
    <location>
        <begin position="415"/>
        <end position="506"/>
    </location>
</feature>
<evidence type="ECO:0000256" key="7">
    <source>
        <dbReference type="ARBA" id="ARBA00023319"/>
    </source>
</evidence>
<keyword evidence="14" id="KW-1185">Reference proteome</keyword>
<evidence type="ECO:0000259" key="11">
    <source>
        <dbReference type="PROSITE" id="PS50835"/>
    </source>
</evidence>
<keyword evidence="6" id="KW-1015">Disulfide bond</keyword>
<evidence type="ECO:0000256" key="5">
    <source>
        <dbReference type="ARBA" id="ARBA00023136"/>
    </source>
</evidence>
<evidence type="ECO:0000256" key="4">
    <source>
        <dbReference type="ARBA" id="ARBA00022989"/>
    </source>
</evidence>
<dbReference type="InterPro" id="IPR003598">
    <property type="entry name" value="Ig_sub2"/>
</dbReference>
<dbReference type="PROSITE" id="PS50835">
    <property type="entry name" value="IG_LIKE"/>
    <property type="match status" value="3"/>
</dbReference>
<dbReference type="SMART" id="SM00409">
    <property type="entry name" value="IG"/>
    <property type="match status" value="3"/>
</dbReference>
<feature type="domain" description="Fibronectin type-III" evidence="12">
    <location>
        <begin position="719"/>
        <end position="815"/>
    </location>
</feature>
<evidence type="ECO:0000256" key="1">
    <source>
        <dbReference type="ARBA" id="ARBA00004167"/>
    </source>
</evidence>
<dbReference type="SUPFAM" id="SSF49265">
    <property type="entry name" value="Fibronectin type III"/>
    <property type="match status" value="3"/>
</dbReference>
<dbReference type="InterPro" id="IPR007110">
    <property type="entry name" value="Ig-like_dom"/>
</dbReference>
<feature type="compositionally biased region" description="Basic and acidic residues" evidence="8">
    <location>
        <begin position="1065"/>
        <end position="1083"/>
    </location>
</feature>
<keyword evidence="3" id="KW-0677">Repeat</keyword>
<evidence type="ECO:0000256" key="6">
    <source>
        <dbReference type="ARBA" id="ARBA00023157"/>
    </source>
</evidence>
<feature type="domain" description="Ig-like" evidence="11">
    <location>
        <begin position="116"/>
        <end position="213"/>
    </location>
</feature>
<feature type="domain" description="Fibronectin type-III" evidence="12">
    <location>
        <begin position="508"/>
        <end position="607"/>
    </location>
</feature>
<dbReference type="GO" id="GO:0098609">
    <property type="term" value="P:cell-cell adhesion"/>
    <property type="evidence" value="ECO:0007669"/>
    <property type="project" value="TreeGrafter"/>
</dbReference>
<evidence type="ECO:0000313" key="13">
    <source>
        <dbReference type="EMBL" id="KAG8180351.1"/>
    </source>
</evidence>
<name>A0AAV6U8Q9_9ARAC</name>
<dbReference type="FunFam" id="2.60.40.10:FF:000032">
    <property type="entry name" value="palladin isoform X1"/>
    <property type="match status" value="1"/>
</dbReference>
<dbReference type="EMBL" id="JAFNEN010000567">
    <property type="protein sequence ID" value="KAG8180351.1"/>
    <property type="molecule type" value="Genomic_DNA"/>
</dbReference>
<dbReference type="Pfam" id="PF13927">
    <property type="entry name" value="Ig_3"/>
    <property type="match status" value="1"/>
</dbReference>
<feature type="signal peptide" evidence="10">
    <location>
        <begin position="1"/>
        <end position="23"/>
    </location>
</feature>
<dbReference type="GO" id="GO:0009653">
    <property type="term" value="P:anatomical structure morphogenesis"/>
    <property type="evidence" value="ECO:0007669"/>
    <property type="project" value="UniProtKB-ARBA"/>
</dbReference>
<dbReference type="Pfam" id="PF00041">
    <property type="entry name" value="fn3"/>
    <property type="match status" value="5"/>
</dbReference>
<dbReference type="InterPro" id="IPR003599">
    <property type="entry name" value="Ig_sub"/>
</dbReference>
<dbReference type="GO" id="GO:0016020">
    <property type="term" value="C:membrane"/>
    <property type="evidence" value="ECO:0007669"/>
    <property type="project" value="UniProtKB-SubCell"/>
</dbReference>
<feature type="region of interest" description="Disordered" evidence="8">
    <location>
        <begin position="966"/>
        <end position="998"/>
    </location>
</feature>
<comment type="subcellular location">
    <subcellularLocation>
        <location evidence="1">Membrane</location>
        <topology evidence="1">Single-pass membrane protein</topology>
    </subcellularLocation>
</comment>
<keyword evidence="4 9" id="KW-1133">Transmembrane helix</keyword>
<keyword evidence="2 9" id="KW-0812">Transmembrane</keyword>
<dbReference type="SMART" id="SM00060">
    <property type="entry name" value="FN3"/>
    <property type="match status" value="5"/>
</dbReference>
<dbReference type="Pfam" id="PF07679">
    <property type="entry name" value="I-set"/>
    <property type="match status" value="2"/>
</dbReference>
<feature type="domain" description="Fibronectin type-III" evidence="12">
    <location>
        <begin position="819"/>
        <end position="914"/>
    </location>
</feature>
<evidence type="ECO:0000259" key="12">
    <source>
        <dbReference type="PROSITE" id="PS50853"/>
    </source>
</evidence>
<keyword evidence="5 9" id="KW-0472">Membrane</keyword>
<dbReference type="InterPro" id="IPR003961">
    <property type="entry name" value="FN3_dom"/>
</dbReference>
<dbReference type="InterPro" id="IPR013783">
    <property type="entry name" value="Ig-like_fold"/>
</dbReference>
<evidence type="ECO:0000256" key="2">
    <source>
        <dbReference type="ARBA" id="ARBA00022692"/>
    </source>
</evidence>
<evidence type="ECO:0000313" key="14">
    <source>
        <dbReference type="Proteomes" id="UP000827092"/>
    </source>
</evidence>